<evidence type="ECO:0000256" key="5">
    <source>
        <dbReference type="SAM" id="SignalP"/>
    </source>
</evidence>
<dbReference type="SUPFAM" id="SSF51126">
    <property type="entry name" value="Pectin lyase-like"/>
    <property type="match status" value="1"/>
</dbReference>
<dbReference type="Pfam" id="PF00295">
    <property type="entry name" value="Glyco_hydro_28"/>
    <property type="match status" value="1"/>
</dbReference>
<gene>
    <name evidence="7" type="ORF">EV200_102259</name>
    <name evidence="6" type="ORF">GCM10011413_18130</name>
</gene>
<dbReference type="PANTHER" id="PTHR31339">
    <property type="entry name" value="PECTIN LYASE-RELATED"/>
    <property type="match status" value="1"/>
</dbReference>
<evidence type="ECO:0000256" key="2">
    <source>
        <dbReference type="ARBA" id="ARBA00022801"/>
    </source>
</evidence>
<dbReference type="AlphaFoldDB" id="A0A4R2HI46"/>
<feature type="signal peptide" evidence="5">
    <location>
        <begin position="1"/>
        <end position="20"/>
    </location>
</feature>
<sequence>MIKNTVLLIALLWSATSVQAQKNFNIIQYGAKVGMDNNAEFIQKAIDQAFAAGGGKVTIPEGNFVTGPLNLKSNVELHLVKGAVLLGSTKRKDYTPERMAVISAFGQKNIAITGKGIINGQAHELMFNMFELLRKGELRDTQYLAKRPREENRPNLIFFKGCQGVRVTGITLKDAASWVQNYKECNDVVIDSMTVLSTAYWNNDAIDIVDSKKVRITNSYFNAADDAICLKSEIKDGFCEDVWIENCVMRSSANGFKIGTASLGGFRNITAKNLTVFDTYRSAVAIETVDGGFLENVKVINVRGKNTGNAVFIRLGHRNQDERYSSIKNVWIEDVKVEVPAGKPDIGYPLEGPAPKVAAHNLVPASITGLPGHLVENITLKDIEISYGGGATKSKAYHSIDSLSTVTENAVGYPEFTMFGELPSWGLYVRHAKDIKLINVKVSLKAADFRPAMVFDDVSGLKLNDLSIPEDAVLPVIVYRNTDKLSTSGLKIPQATGATVIKK</sequence>
<evidence type="ECO:0000313" key="6">
    <source>
        <dbReference type="EMBL" id="GGE52194.1"/>
    </source>
</evidence>
<keyword evidence="2 4" id="KW-0378">Hydrolase</keyword>
<dbReference type="EMBL" id="BMJO01000003">
    <property type="protein sequence ID" value="GGE52194.1"/>
    <property type="molecule type" value="Genomic_DNA"/>
</dbReference>
<dbReference type="Proteomes" id="UP000295684">
    <property type="component" value="Unassembled WGS sequence"/>
</dbReference>
<evidence type="ECO:0000256" key="4">
    <source>
        <dbReference type="RuleBase" id="RU361169"/>
    </source>
</evidence>
<dbReference type="GO" id="GO:0004650">
    <property type="term" value="F:polygalacturonase activity"/>
    <property type="evidence" value="ECO:0007669"/>
    <property type="project" value="InterPro"/>
</dbReference>
<dbReference type="SMART" id="SM00710">
    <property type="entry name" value="PbH1"/>
    <property type="match status" value="6"/>
</dbReference>
<dbReference type="InterPro" id="IPR012334">
    <property type="entry name" value="Pectin_lyas_fold"/>
</dbReference>
<name>A0A4R2HI46_9SPHI</name>
<dbReference type="PANTHER" id="PTHR31339:SF9">
    <property type="entry name" value="PLASMIN AND FIBRONECTIN-BINDING PROTEIN A"/>
    <property type="match status" value="1"/>
</dbReference>
<dbReference type="Proteomes" id="UP000622648">
    <property type="component" value="Unassembled WGS sequence"/>
</dbReference>
<reference evidence="6" key="4">
    <citation type="submission" date="2024-05" db="EMBL/GenBank/DDBJ databases">
        <authorList>
            <person name="Sun Q."/>
            <person name="Zhou Y."/>
        </authorList>
    </citation>
    <scope>NUCLEOTIDE SEQUENCE</scope>
    <source>
        <strain evidence="6">CGMCC 1.15644</strain>
    </source>
</reference>
<evidence type="ECO:0000313" key="9">
    <source>
        <dbReference type="Proteomes" id="UP000622648"/>
    </source>
</evidence>
<feature type="chain" id="PRO_5020693523" evidence="5">
    <location>
        <begin position="21"/>
        <end position="503"/>
    </location>
</feature>
<comment type="similarity">
    <text evidence="1 4">Belongs to the glycosyl hydrolase 28 family.</text>
</comment>
<evidence type="ECO:0000313" key="7">
    <source>
        <dbReference type="EMBL" id="TCO28842.1"/>
    </source>
</evidence>
<dbReference type="InterPro" id="IPR051801">
    <property type="entry name" value="GH28_Enzymes"/>
</dbReference>
<dbReference type="EMBL" id="SLWO01000002">
    <property type="protein sequence ID" value="TCO28842.1"/>
    <property type="molecule type" value="Genomic_DNA"/>
</dbReference>
<keyword evidence="3 4" id="KW-0326">Glycosidase</keyword>
<dbReference type="RefSeq" id="WP_132529888.1">
    <property type="nucleotide sequence ID" value="NZ_BMJO01000003.1"/>
</dbReference>
<dbReference type="GO" id="GO:0005975">
    <property type="term" value="P:carbohydrate metabolic process"/>
    <property type="evidence" value="ECO:0007669"/>
    <property type="project" value="InterPro"/>
</dbReference>
<dbReference type="InterPro" id="IPR011050">
    <property type="entry name" value="Pectin_lyase_fold/virulence"/>
</dbReference>
<evidence type="ECO:0000313" key="8">
    <source>
        <dbReference type="Proteomes" id="UP000295684"/>
    </source>
</evidence>
<keyword evidence="9" id="KW-1185">Reference proteome</keyword>
<reference evidence="7 8" key="3">
    <citation type="submission" date="2019-03" db="EMBL/GenBank/DDBJ databases">
        <title>Genomic Encyclopedia of Type Strains, Phase IV (KMG-IV): sequencing the most valuable type-strain genomes for metagenomic binning, comparative biology and taxonomic classification.</title>
        <authorList>
            <person name="Goeker M."/>
        </authorList>
    </citation>
    <scope>NUCLEOTIDE SEQUENCE [LARGE SCALE GENOMIC DNA]</scope>
    <source>
        <strain evidence="7 8">DSM 103236</strain>
    </source>
</reference>
<dbReference type="InterPro" id="IPR006626">
    <property type="entry name" value="PbH1"/>
</dbReference>
<dbReference type="InterPro" id="IPR000743">
    <property type="entry name" value="Glyco_hydro_28"/>
</dbReference>
<reference evidence="9" key="2">
    <citation type="journal article" date="2019" name="Int. J. Syst. Evol. Microbiol.">
        <title>The Global Catalogue of Microorganisms (GCM) 10K type strain sequencing project: providing services to taxonomists for standard genome sequencing and annotation.</title>
        <authorList>
            <consortium name="The Broad Institute Genomics Platform"/>
            <consortium name="The Broad Institute Genome Sequencing Center for Infectious Disease"/>
            <person name="Wu L."/>
            <person name="Ma J."/>
        </authorList>
    </citation>
    <scope>NUCLEOTIDE SEQUENCE [LARGE SCALE GENOMIC DNA]</scope>
    <source>
        <strain evidence="9">CGMCC 1.15644</strain>
    </source>
</reference>
<dbReference type="OrthoDB" id="9795222at2"/>
<comment type="caution">
    <text evidence="7">The sequence shown here is derived from an EMBL/GenBank/DDBJ whole genome shotgun (WGS) entry which is preliminary data.</text>
</comment>
<evidence type="ECO:0000256" key="1">
    <source>
        <dbReference type="ARBA" id="ARBA00008834"/>
    </source>
</evidence>
<proteinExistence type="inferred from homology"/>
<accession>A0A4R2HI46</accession>
<organism evidence="7 8">
    <name type="scientific">Pedobacter psychrotolerans</name>
    <dbReference type="NCBI Taxonomy" id="1843235"/>
    <lineage>
        <taxon>Bacteria</taxon>
        <taxon>Pseudomonadati</taxon>
        <taxon>Bacteroidota</taxon>
        <taxon>Sphingobacteriia</taxon>
        <taxon>Sphingobacteriales</taxon>
        <taxon>Sphingobacteriaceae</taxon>
        <taxon>Pedobacter</taxon>
    </lineage>
</organism>
<keyword evidence="5" id="KW-0732">Signal</keyword>
<reference evidence="6" key="1">
    <citation type="journal article" date="2014" name="Int. J. Syst. Evol. Microbiol.">
        <title>Complete genome of a new Firmicutes species belonging to the dominant human colonic microbiota ('Ruminococcus bicirculans') reveals two chromosomes and a selective capacity to utilize plant glucans.</title>
        <authorList>
            <consortium name="NISC Comparative Sequencing Program"/>
            <person name="Wegmann U."/>
            <person name="Louis P."/>
            <person name="Goesmann A."/>
            <person name="Henrissat B."/>
            <person name="Duncan S.H."/>
            <person name="Flint H.J."/>
        </authorList>
    </citation>
    <scope>NUCLEOTIDE SEQUENCE</scope>
    <source>
        <strain evidence="6">CGMCC 1.15644</strain>
    </source>
</reference>
<dbReference type="Gene3D" id="2.160.20.10">
    <property type="entry name" value="Single-stranded right-handed beta-helix, Pectin lyase-like"/>
    <property type="match status" value="1"/>
</dbReference>
<evidence type="ECO:0000256" key="3">
    <source>
        <dbReference type="ARBA" id="ARBA00023295"/>
    </source>
</evidence>
<protein>
    <submittedName>
        <fullName evidence="6">Exo-poly-alpha-D-galacturonosidase</fullName>
    </submittedName>
    <submittedName>
        <fullName evidence="7">Glycosyl hydrolase family 28</fullName>
    </submittedName>
</protein>